<dbReference type="EMBL" id="LAZR01052928">
    <property type="protein sequence ID" value="KKK81877.1"/>
    <property type="molecule type" value="Genomic_DNA"/>
</dbReference>
<dbReference type="EMBL" id="LAZR01043595">
    <property type="protein sequence ID" value="KKL06709.1"/>
    <property type="molecule type" value="Genomic_DNA"/>
</dbReference>
<feature type="non-terminal residue" evidence="2">
    <location>
        <position position="1"/>
    </location>
</feature>
<accession>A0A0F8YKI3</accession>
<name>A0A0F8YKI3_9ZZZZ</name>
<evidence type="ECO:0000313" key="3">
    <source>
        <dbReference type="EMBL" id="KKL06709.1"/>
    </source>
</evidence>
<sequence>EIKSREIKLQDTNTKIDEAENRKKELQESLK</sequence>
<proteinExistence type="predicted"/>
<evidence type="ECO:0000313" key="2">
    <source>
        <dbReference type="EMBL" id="KKK81877.1"/>
    </source>
</evidence>
<protein>
    <submittedName>
        <fullName evidence="2">Uncharacterized protein</fullName>
    </submittedName>
</protein>
<evidence type="ECO:0000256" key="1">
    <source>
        <dbReference type="SAM" id="Coils"/>
    </source>
</evidence>
<gene>
    <name evidence="3" type="ORF">LCGC14_2593340</name>
    <name evidence="2" type="ORF">LCGC14_2809040</name>
</gene>
<comment type="caution">
    <text evidence="2">The sequence shown here is derived from an EMBL/GenBank/DDBJ whole genome shotgun (WGS) entry which is preliminary data.</text>
</comment>
<dbReference type="AlphaFoldDB" id="A0A0F8YKI3"/>
<feature type="coiled-coil region" evidence="1">
    <location>
        <begin position="2"/>
        <end position="29"/>
    </location>
</feature>
<keyword evidence="1" id="KW-0175">Coiled coil</keyword>
<reference evidence="2" key="1">
    <citation type="journal article" date="2015" name="Nature">
        <title>Complex archaea that bridge the gap between prokaryotes and eukaryotes.</title>
        <authorList>
            <person name="Spang A."/>
            <person name="Saw J.H."/>
            <person name="Jorgensen S.L."/>
            <person name="Zaremba-Niedzwiedzka K."/>
            <person name="Martijn J."/>
            <person name="Lind A.E."/>
            <person name="van Eijk R."/>
            <person name="Schleper C."/>
            <person name="Guy L."/>
            <person name="Ettema T.J."/>
        </authorList>
    </citation>
    <scope>NUCLEOTIDE SEQUENCE</scope>
</reference>
<organism evidence="2">
    <name type="scientific">marine sediment metagenome</name>
    <dbReference type="NCBI Taxonomy" id="412755"/>
    <lineage>
        <taxon>unclassified sequences</taxon>
        <taxon>metagenomes</taxon>
        <taxon>ecological metagenomes</taxon>
    </lineage>
</organism>